<keyword evidence="6" id="KW-1185">Reference proteome</keyword>
<evidence type="ECO:0000256" key="1">
    <source>
        <dbReference type="SAM" id="MobiDB-lite"/>
    </source>
</evidence>
<protein>
    <submittedName>
        <fullName evidence="5">Peptidoglycan-binding protein</fullName>
    </submittedName>
</protein>
<evidence type="ECO:0000259" key="3">
    <source>
        <dbReference type="Pfam" id="PF01471"/>
    </source>
</evidence>
<feature type="chain" id="PRO_5033857674" evidence="2">
    <location>
        <begin position="36"/>
        <end position="386"/>
    </location>
</feature>
<dbReference type="EMBL" id="VJYK02000043">
    <property type="protein sequence ID" value="MQS01502.1"/>
    <property type="molecule type" value="Genomic_DNA"/>
</dbReference>
<proteinExistence type="predicted"/>
<sequence length="386" mass="38870">MTDAHKPAAAPAPSRPRRALRVALIALAAVTAASAAGLAAVGWPGTGGGTASAAPSGPPGTTKVEQTTLTRTEKVKGTLGHGEAVALDGAGAGAGSADPGATGSSGGGGTLTWLPAPGDTVGRGKSVYRVDERPIPLLYGSIPLYRTLRDGSEGKDVKQLEQNLAKLGYTGFDVDETFTAGTEAALREFQADRGLPETGRLAPGDAVITPGAIRVESLTAAVGKPAGGEVLKYTGTRRVISVDLEVALEGLVEEGTTARVTLPDNSTVEAKVTEVGHPVTTSGGQEPGGGSPVTTIPVELTVADAKKLGSFQSAPVDVLIEAEQRTDVFAVPVTALVALREGGYAVEVVRDGTTAYLPVKTGLFADGKVEISGEGLKAGLVVGVPK</sequence>
<evidence type="ECO:0000313" key="4">
    <source>
        <dbReference type="EMBL" id="MBB1260031.1"/>
    </source>
</evidence>
<evidence type="ECO:0000256" key="2">
    <source>
        <dbReference type="SAM" id="SignalP"/>
    </source>
</evidence>
<feature type="domain" description="Peptidoglycan binding-like" evidence="3">
    <location>
        <begin position="154"/>
        <end position="201"/>
    </location>
</feature>
<name>A0A5P0YPZ8_9ACTN</name>
<dbReference type="Gene3D" id="1.10.101.10">
    <property type="entry name" value="PGBD-like superfamily/PGBD"/>
    <property type="match status" value="1"/>
</dbReference>
<dbReference type="Pfam" id="PF01471">
    <property type="entry name" value="PG_binding_1"/>
    <property type="match status" value="1"/>
</dbReference>
<dbReference type="Proteomes" id="UP000320857">
    <property type="component" value="Unassembled WGS sequence"/>
</dbReference>
<gene>
    <name evidence="5" type="ORF">FNX44_006345</name>
    <name evidence="4" type="ORF">H3147_14480</name>
</gene>
<evidence type="ECO:0000313" key="7">
    <source>
        <dbReference type="Proteomes" id="UP000517765"/>
    </source>
</evidence>
<feature type="compositionally biased region" description="Low complexity" evidence="1">
    <location>
        <begin position="51"/>
        <end position="62"/>
    </location>
</feature>
<reference evidence="7" key="2">
    <citation type="submission" date="2020-05" db="EMBL/GenBank/DDBJ databases">
        <title>Classification of alakaliphilic streptomycetes isolated from an alkaline soil next to Lonar Crater, India and a proposal for the recognition of Streptomyces alkaliterrae sp. nov.</title>
        <authorList>
            <person name="Golinska P."/>
        </authorList>
    </citation>
    <scope>NUCLEOTIDE SEQUENCE [LARGE SCALE GENOMIC DNA]</scope>
    <source>
        <strain evidence="7">OF8</strain>
    </source>
</reference>
<feature type="signal peptide" evidence="2">
    <location>
        <begin position="1"/>
        <end position="35"/>
    </location>
</feature>
<dbReference type="AlphaFoldDB" id="A0A5P0YPZ8"/>
<accession>A0A5P0YPZ8</accession>
<dbReference type="Gene3D" id="2.40.420.20">
    <property type="match status" value="1"/>
</dbReference>
<dbReference type="Proteomes" id="UP000517765">
    <property type="component" value="Unassembled WGS sequence"/>
</dbReference>
<dbReference type="SUPFAM" id="SSF47090">
    <property type="entry name" value="PGBD-like"/>
    <property type="match status" value="1"/>
</dbReference>
<feature type="region of interest" description="Disordered" evidence="1">
    <location>
        <begin position="47"/>
        <end position="67"/>
    </location>
</feature>
<evidence type="ECO:0000313" key="6">
    <source>
        <dbReference type="Proteomes" id="UP000320857"/>
    </source>
</evidence>
<reference evidence="4" key="3">
    <citation type="journal article" name="Syst. Appl. Microbiol.">
        <title>Streptomyces alkaliterrae sp. nov., isolated from an alkaline soil, and emended descriptions of Streptomyces alkaliphilus, Streptomyces calidiresistens and Streptomyces durbertensis.</title>
        <authorList>
            <person name="Swiecimska M."/>
            <person name="Golinska P."/>
            <person name="Nouioui I."/>
            <person name="Wypij M."/>
            <person name="Rai M."/>
            <person name="Sangal V."/>
            <person name="Goodfellow M."/>
        </authorList>
    </citation>
    <scope>NUCLEOTIDE SEQUENCE</scope>
    <source>
        <strain evidence="4">OF8</strain>
    </source>
</reference>
<dbReference type="InterPro" id="IPR002477">
    <property type="entry name" value="Peptidoglycan-bd-like"/>
</dbReference>
<dbReference type="InterPro" id="IPR036365">
    <property type="entry name" value="PGBD-like_sf"/>
</dbReference>
<feature type="region of interest" description="Disordered" evidence="1">
    <location>
        <begin position="89"/>
        <end position="116"/>
    </location>
</feature>
<comment type="caution">
    <text evidence="5">The sequence shown here is derived from an EMBL/GenBank/DDBJ whole genome shotgun (WGS) entry which is preliminary data.</text>
</comment>
<reference evidence="5 6" key="1">
    <citation type="submission" date="2019-10" db="EMBL/GenBank/DDBJ databases">
        <title>Streptomyces sp. nov., a novel actinobacterium isolated from alkaline environment.</title>
        <authorList>
            <person name="Golinska P."/>
        </authorList>
    </citation>
    <scope>NUCLEOTIDE SEQUENCE [LARGE SCALE GENOMIC DNA]</scope>
    <source>
        <strain evidence="5 6">OF1</strain>
    </source>
</reference>
<dbReference type="EMBL" id="JABJXA010000077">
    <property type="protein sequence ID" value="MBB1260031.1"/>
    <property type="molecule type" value="Genomic_DNA"/>
</dbReference>
<keyword evidence="2" id="KW-0732">Signal</keyword>
<evidence type="ECO:0000313" key="5">
    <source>
        <dbReference type="EMBL" id="MQS01502.1"/>
    </source>
</evidence>
<organism evidence="5 6">
    <name type="scientific">Streptomyces alkaliterrae</name>
    <dbReference type="NCBI Taxonomy" id="2213162"/>
    <lineage>
        <taxon>Bacteria</taxon>
        <taxon>Bacillati</taxon>
        <taxon>Actinomycetota</taxon>
        <taxon>Actinomycetes</taxon>
        <taxon>Kitasatosporales</taxon>
        <taxon>Streptomycetaceae</taxon>
        <taxon>Streptomyces</taxon>
    </lineage>
</organism>
<dbReference type="InterPro" id="IPR036366">
    <property type="entry name" value="PGBDSf"/>
</dbReference>
<dbReference type="RefSeq" id="WP_143646974.1">
    <property type="nucleotide sequence ID" value="NZ_JABJXA010000077.1"/>
</dbReference>